<dbReference type="PANTHER" id="PTHR42913:SF3">
    <property type="entry name" value="64 KDA MITOCHONDRIAL NADH DEHYDROGENASE (EUROFUNG)"/>
    <property type="match status" value="1"/>
</dbReference>
<accession>A0ABW1KK81</accession>
<proteinExistence type="inferred from homology"/>
<dbReference type="GO" id="GO:0016491">
    <property type="term" value="F:oxidoreductase activity"/>
    <property type="evidence" value="ECO:0007669"/>
    <property type="project" value="UniProtKB-KW"/>
</dbReference>
<dbReference type="PANTHER" id="PTHR42913">
    <property type="entry name" value="APOPTOSIS-INDUCING FACTOR 1"/>
    <property type="match status" value="1"/>
</dbReference>
<evidence type="ECO:0000256" key="1">
    <source>
        <dbReference type="ARBA" id="ARBA00001974"/>
    </source>
</evidence>
<comment type="caution">
    <text evidence="7">The sequence shown here is derived from an EMBL/GenBank/DDBJ whole genome shotgun (WGS) entry which is preliminary data.</text>
</comment>
<dbReference type="EMBL" id="JBHSPR010000053">
    <property type="protein sequence ID" value="MFC6021676.1"/>
    <property type="molecule type" value="Genomic_DNA"/>
</dbReference>
<dbReference type="SUPFAM" id="SSF51905">
    <property type="entry name" value="FAD/NAD(P)-binding domain"/>
    <property type="match status" value="1"/>
</dbReference>
<dbReference type="InterPro" id="IPR051169">
    <property type="entry name" value="NADH-Q_oxidoreductase"/>
</dbReference>
<name>A0ABW1KK81_9ACTN</name>
<keyword evidence="3" id="KW-0285">Flavoprotein</keyword>
<evidence type="ECO:0000256" key="5">
    <source>
        <dbReference type="ARBA" id="ARBA00023002"/>
    </source>
</evidence>
<evidence type="ECO:0000313" key="7">
    <source>
        <dbReference type="EMBL" id="MFC6021676.1"/>
    </source>
</evidence>
<sequence length="398" mass="42530">MTPKLTGHRIVVLGAGYTGMLAAIRTARRTRRHGGRVTLVNPSQRFTERLRMHQIAAGQRLAEHQIPDLIRGTGVEFLPGRATRIDLERRELHLDTADGDRRLGYDTLVYAIGSVADTTRVPGSDANAYTLDSPATATRLAARLAELAGRGAGGTVAVCGGGLTGIEAATEIAESRPGLRVVLLTRDAPGSMMGDRARAHLDRALHRLGIEVRTGVDIVRIGPDAVELADGERVPVDACLWTTGFVAPPLAAEAGLTVDGHGRIVVDPTLRSVSHPSVYAIGDAAAIPAPWGMLHGTCQSGIPSGAHAADGIGRRLRGRAARPFRFGYLHQPVCLGRRDAVIQFTRPDDTPSRWYLAGRLAITYKEIVSSSPTATFRLSRWLSVPLWAVSRRAADAGS</sequence>
<dbReference type="InterPro" id="IPR023753">
    <property type="entry name" value="FAD/NAD-binding_dom"/>
</dbReference>
<protein>
    <submittedName>
        <fullName evidence="7">NAD(P)/FAD-dependent oxidoreductase</fullName>
        <ecNumber evidence="7">1.6.5.-</ecNumber>
    </submittedName>
</protein>
<comment type="similarity">
    <text evidence="2">Belongs to the NADH dehydrogenase family.</text>
</comment>
<dbReference type="Proteomes" id="UP001596203">
    <property type="component" value="Unassembled WGS sequence"/>
</dbReference>
<keyword evidence="4" id="KW-0274">FAD</keyword>
<gene>
    <name evidence="7" type="ORF">ACFP2T_36620</name>
</gene>
<evidence type="ECO:0000259" key="6">
    <source>
        <dbReference type="Pfam" id="PF07992"/>
    </source>
</evidence>
<keyword evidence="8" id="KW-1185">Reference proteome</keyword>
<keyword evidence="5 7" id="KW-0560">Oxidoreductase</keyword>
<comment type="cofactor">
    <cofactor evidence="1">
        <name>FAD</name>
        <dbReference type="ChEBI" id="CHEBI:57692"/>
    </cofactor>
</comment>
<organism evidence="7 8">
    <name type="scientific">Plantactinospora solaniradicis</name>
    <dbReference type="NCBI Taxonomy" id="1723736"/>
    <lineage>
        <taxon>Bacteria</taxon>
        <taxon>Bacillati</taxon>
        <taxon>Actinomycetota</taxon>
        <taxon>Actinomycetes</taxon>
        <taxon>Micromonosporales</taxon>
        <taxon>Micromonosporaceae</taxon>
        <taxon>Plantactinospora</taxon>
    </lineage>
</organism>
<dbReference type="RefSeq" id="WP_377430186.1">
    <property type="nucleotide sequence ID" value="NZ_JBHSPR010000053.1"/>
</dbReference>
<dbReference type="Pfam" id="PF07992">
    <property type="entry name" value="Pyr_redox_2"/>
    <property type="match status" value="1"/>
</dbReference>
<evidence type="ECO:0000313" key="8">
    <source>
        <dbReference type="Proteomes" id="UP001596203"/>
    </source>
</evidence>
<dbReference type="EC" id="1.6.5.-" evidence="7"/>
<dbReference type="InterPro" id="IPR036188">
    <property type="entry name" value="FAD/NAD-bd_sf"/>
</dbReference>
<evidence type="ECO:0000256" key="3">
    <source>
        <dbReference type="ARBA" id="ARBA00022630"/>
    </source>
</evidence>
<evidence type="ECO:0000256" key="4">
    <source>
        <dbReference type="ARBA" id="ARBA00022827"/>
    </source>
</evidence>
<dbReference type="PRINTS" id="PR00368">
    <property type="entry name" value="FADPNR"/>
</dbReference>
<evidence type="ECO:0000256" key="2">
    <source>
        <dbReference type="ARBA" id="ARBA00005272"/>
    </source>
</evidence>
<reference evidence="8" key="1">
    <citation type="journal article" date="2019" name="Int. J. Syst. Evol. Microbiol.">
        <title>The Global Catalogue of Microorganisms (GCM) 10K type strain sequencing project: providing services to taxonomists for standard genome sequencing and annotation.</title>
        <authorList>
            <consortium name="The Broad Institute Genomics Platform"/>
            <consortium name="The Broad Institute Genome Sequencing Center for Infectious Disease"/>
            <person name="Wu L."/>
            <person name="Ma J."/>
        </authorList>
    </citation>
    <scope>NUCLEOTIDE SEQUENCE [LARGE SCALE GENOMIC DNA]</scope>
    <source>
        <strain evidence="8">ZS-35-S2</strain>
    </source>
</reference>
<feature type="domain" description="FAD/NAD(P)-binding" evidence="6">
    <location>
        <begin position="9"/>
        <end position="300"/>
    </location>
</feature>
<dbReference type="Gene3D" id="3.50.50.100">
    <property type="match status" value="1"/>
</dbReference>
<dbReference type="PRINTS" id="PR00469">
    <property type="entry name" value="PNDRDTASEII"/>
</dbReference>